<organism evidence="1 2">
    <name type="scientific">Bordetella genomosp. 8</name>
    <dbReference type="NCBI Taxonomy" id="1416806"/>
    <lineage>
        <taxon>Bacteria</taxon>
        <taxon>Pseudomonadati</taxon>
        <taxon>Pseudomonadota</taxon>
        <taxon>Betaproteobacteria</taxon>
        <taxon>Burkholderiales</taxon>
        <taxon>Alcaligenaceae</taxon>
        <taxon>Bordetella</taxon>
    </lineage>
</organism>
<evidence type="ECO:0000313" key="1">
    <source>
        <dbReference type="EMBL" id="ARP83531.1"/>
    </source>
</evidence>
<sequence length="90" mass="10026">MAITKKTKVFKSGNSWAVRLPSGFSFTAETVYITRDDATGAVTITEQPHASAWDAFFKLRDETLVPADYMADRPLNQPTVPGGIFDDWKE</sequence>
<accession>A0A1W6YRA4</accession>
<gene>
    <name evidence="1" type="ORF">CAL12_23795</name>
</gene>
<protein>
    <recommendedName>
        <fullName evidence="3">AbrB family transcriptional regulator</fullName>
    </recommendedName>
</protein>
<evidence type="ECO:0008006" key="3">
    <source>
        <dbReference type="Google" id="ProtNLM"/>
    </source>
</evidence>
<proteinExistence type="predicted"/>
<keyword evidence="2" id="KW-1185">Reference proteome</keyword>
<dbReference type="AlphaFoldDB" id="A0A1W6YRA4"/>
<dbReference type="InterPro" id="IPR037914">
    <property type="entry name" value="SpoVT-AbrB_sf"/>
</dbReference>
<dbReference type="Proteomes" id="UP000194151">
    <property type="component" value="Chromosome"/>
</dbReference>
<dbReference type="EMBL" id="CP021108">
    <property type="protein sequence ID" value="ARP83531.1"/>
    <property type="molecule type" value="Genomic_DNA"/>
</dbReference>
<dbReference type="RefSeq" id="WP_086066863.1">
    <property type="nucleotide sequence ID" value="NZ_CP021108.1"/>
</dbReference>
<dbReference type="Gene3D" id="2.10.260.10">
    <property type="match status" value="1"/>
</dbReference>
<name>A0A1W6YRA4_9BORD</name>
<evidence type="ECO:0000313" key="2">
    <source>
        <dbReference type="Proteomes" id="UP000194151"/>
    </source>
</evidence>
<reference evidence="1 2" key="1">
    <citation type="submission" date="2017-05" db="EMBL/GenBank/DDBJ databases">
        <title>Complete and WGS of Bordetella genogroups.</title>
        <authorList>
            <person name="Spilker T."/>
            <person name="LiPuma J."/>
        </authorList>
    </citation>
    <scope>NUCLEOTIDE SEQUENCE [LARGE SCALE GENOMIC DNA]</scope>
    <source>
        <strain evidence="1 2">AU19157</strain>
    </source>
</reference>
<dbReference type="STRING" id="1416806.CAL12_23795"/>
<dbReference type="SUPFAM" id="SSF89447">
    <property type="entry name" value="AbrB/MazE/MraZ-like"/>
    <property type="match status" value="1"/>
</dbReference>
<dbReference type="KEGG" id="bgv:CAL12_23795"/>
<dbReference type="OrthoDB" id="9810009at2"/>